<protein>
    <submittedName>
        <fullName evidence="1">Uncharacterized protein</fullName>
    </submittedName>
</protein>
<comment type="caution">
    <text evidence="1">The sequence shown here is derived from an EMBL/GenBank/DDBJ whole genome shotgun (WGS) entry which is preliminary data.</text>
</comment>
<organism evidence="1 2">
    <name type="scientific">Stylosanthes scabra</name>
    <dbReference type="NCBI Taxonomy" id="79078"/>
    <lineage>
        <taxon>Eukaryota</taxon>
        <taxon>Viridiplantae</taxon>
        <taxon>Streptophyta</taxon>
        <taxon>Embryophyta</taxon>
        <taxon>Tracheophyta</taxon>
        <taxon>Spermatophyta</taxon>
        <taxon>Magnoliopsida</taxon>
        <taxon>eudicotyledons</taxon>
        <taxon>Gunneridae</taxon>
        <taxon>Pentapetalae</taxon>
        <taxon>rosids</taxon>
        <taxon>fabids</taxon>
        <taxon>Fabales</taxon>
        <taxon>Fabaceae</taxon>
        <taxon>Papilionoideae</taxon>
        <taxon>50 kb inversion clade</taxon>
        <taxon>dalbergioids sensu lato</taxon>
        <taxon>Dalbergieae</taxon>
        <taxon>Pterocarpus clade</taxon>
        <taxon>Stylosanthes</taxon>
    </lineage>
</organism>
<evidence type="ECO:0000313" key="2">
    <source>
        <dbReference type="Proteomes" id="UP001341840"/>
    </source>
</evidence>
<feature type="non-terminal residue" evidence="1">
    <location>
        <position position="1"/>
    </location>
</feature>
<name>A0ABU6TM64_9FABA</name>
<keyword evidence="2" id="KW-1185">Reference proteome</keyword>
<gene>
    <name evidence="1" type="ORF">PIB30_065169</name>
</gene>
<dbReference type="Proteomes" id="UP001341840">
    <property type="component" value="Unassembled WGS sequence"/>
</dbReference>
<accession>A0ABU6TM64</accession>
<proteinExistence type="predicted"/>
<reference evidence="1 2" key="1">
    <citation type="journal article" date="2023" name="Plants (Basel)">
        <title>Bridging the Gap: Combining Genomics and Transcriptomics Approaches to Understand Stylosanthes scabra, an Orphan Legume from the Brazilian Caatinga.</title>
        <authorList>
            <person name="Ferreira-Neto J.R.C."/>
            <person name="da Silva M.D."/>
            <person name="Binneck E."/>
            <person name="de Melo N.F."/>
            <person name="da Silva R.H."/>
            <person name="de Melo A.L.T.M."/>
            <person name="Pandolfi V."/>
            <person name="Bustamante F.O."/>
            <person name="Brasileiro-Vidal A.C."/>
            <person name="Benko-Iseppon A.M."/>
        </authorList>
    </citation>
    <scope>NUCLEOTIDE SEQUENCE [LARGE SCALE GENOMIC DNA]</scope>
    <source>
        <tissue evidence="1">Leaves</tissue>
    </source>
</reference>
<sequence>LGEMEPPPDTGLNEAFVNGGGVVEDQCRRLNPRRLAQHTVSPQPRPKLFSLTVAMDTEKLGKGRRNSPEEAQ</sequence>
<dbReference type="EMBL" id="JASCZI010091267">
    <property type="protein sequence ID" value="MED6149712.1"/>
    <property type="molecule type" value="Genomic_DNA"/>
</dbReference>
<evidence type="ECO:0000313" key="1">
    <source>
        <dbReference type="EMBL" id="MED6149712.1"/>
    </source>
</evidence>